<dbReference type="CDD" id="cd00637">
    <property type="entry name" value="7tm_classA_rhodopsin-like"/>
    <property type="match status" value="1"/>
</dbReference>
<feature type="domain" description="G-protein coupled receptors family 1 profile" evidence="11">
    <location>
        <begin position="61"/>
        <end position="418"/>
    </location>
</feature>
<name>A0AAD9Q0C0_ACRCE</name>
<dbReference type="AlphaFoldDB" id="A0AAD9Q0C0"/>
<organism evidence="12 13">
    <name type="scientific">Acropora cervicornis</name>
    <name type="common">Staghorn coral</name>
    <dbReference type="NCBI Taxonomy" id="6130"/>
    <lineage>
        <taxon>Eukaryota</taxon>
        <taxon>Metazoa</taxon>
        <taxon>Cnidaria</taxon>
        <taxon>Anthozoa</taxon>
        <taxon>Hexacorallia</taxon>
        <taxon>Scleractinia</taxon>
        <taxon>Astrocoeniina</taxon>
        <taxon>Acroporidae</taxon>
        <taxon>Acropora</taxon>
    </lineage>
</organism>
<keyword evidence="5 10" id="KW-0472">Membrane</keyword>
<feature type="region of interest" description="Disordered" evidence="9">
    <location>
        <begin position="294"/>
        <end position="315"/>
    </location>
</feature>
<evidence type="ECO:0000313" key="12">
    <source>
        <dbReference type="EMBL" id="KAK2552141.1"/>
    </source>
</evidence>
<proteinExistence type="inferred from homology"/>
<keyword evidence="3 10" id="KW-1133">Transmembrane helix</keyword>
<dbReference type="Gene3D" id="1.20.1070.10">
    <property type="entry name" value="Rhodopsin 7-helix transmembrane proteins"/>
    <property type="match status" value="1"/>
</dbReference>
<reference evidence="12" key="1">
    <citation type="journal article" date="2023" name="G3 (Bethesda)">
        <title>Whole genome assembly and annotation of the endangered Caribbean coral Acropora cervicornis.</title>
        <authorList>
            <person name="Selwyn J.D."/>
            <person name="Vollmer S.V."/>
        </authorList>
    </citation>
    <scope>NUCLEOTIDE SEQUENCE</scope>
    <source>
        <strain evidence="12">K2</strain>
    </source>
</reference>
<evidence type="ECO:0000256" key="4">
    <source>
        <dbReference type="ARBA" id="ARBA00023040"/>
    </source>
</evidence>
<comment type="similarity">
    <text evidence="8">Belongs to the G-protein coupled receptor 1 family.</text>
</comment>
<comment type="caution">
    <text evidence="12">The sequence shown here is derived from an EMBL/GenBank/DDBJ whole genome shotgun (WGS) entry which is preliminary data.</text>
</comment>
<feature type="transmembrane region" description="Helical" evidence="10">
    <location>
        <begin position="160"/>
        <end position="181"/>
    </location>
</feature>
<comment type="subcellular location">
    <subcellularLocation>
        <location evidence="1">Membrane</location>
        <topology evidence="1">Multi-pass membrane protein</topology>
    </subcellularLocation>
</comment>
<dbReference type="GO" id="GO:0005886">
    <property type="term" value="C:plasma membrane"/>
    <property type="evidence" value="ECO:0007669"/>
    <property type="project" value="TreeGrafter"/>
</dbReference>
<dbReference type="PROSITE" id="PS50262">
    <property type="entry name" value="G_PROTEIN_RECEP_F1_2"/>
    <property type="match status" value="1"/>
</dbReference>
<feature type="transmembrane region" description="Helical" evidence="10">
    <location>
        <begin position="399"/>
        <end position="421"/>
    </location>
</feature>
<dbReference type="Pfam" id="PF00001">
    <property type="entry name" value="7tm_1"/>
    <property type="match status" value="1"/>
</dbReference>
<evidence type="ECO:0000256" key="9">
    <source>
        <dbReference type="SAM" id="MobiDB-lite"/>
    </source>
</evidence>
<keyword evidence="7 8" id="KW-0807">Transducer</keyword>
<evidence type="ECO:0000313" key="13">
    <source>
        <dbReference type="Proteomes" id="UP001249851"/>
    </source>
</evidence>
<evidence type="ECO:0000256" key="5">
    <source>
        <dbReference type="ARBA" id="ARBA00023136"/>
    </source>
</evidence>
<dbReference type="PANTHER" id="PTHR45695">
    <property type="entry name" value="LEUCOKININ RECEPTOR-RELATED"/>
    <property type="match status" value="1"/>
</dbReference>
<feature type="transmembrane region" description="Helical" evidence="10">
    <location>
        <begin position="201"/>
        <end position="226"/>
    </location>
</feature>
<sequence>MTERIGSFLLSLSDIMSNSTADPTPNLDYLVRNSATLTTPKWLDIVEFSLFAVIFVVSTCGNILVCLVVALTARMRTTHNYLLVNLAVTDLTIALLCIPFDVVIKIKSPKWPLGKVMCKLLWPSMTLVTNCSAATLAFISYDRYRAVVRPEKSPFTTRQIGFLIVLIWMISLLLVLPYVLALKEEDNTCFEAWRSETLREMYTIGLFVFQYALPLTIIAVAYYRVVLRLRKQATRMTRNYVIMMRQPQSTLSQDNWTLVTGLVKKGSDNEPVASPLSGTAPSPVNAGQVTRETSMLQHPEGKHFKENNYPTLHGENKLSYDSPLTEVRFAYRNKRKEPLVALNDQERQKEARRLEHNTKIVKMLLSVVLSYALCLLPNQVAWLWSEFGDGRKWQHMKELLIFGSIMVYINSSVNPLLYAGMNADFRKEFGRILRCQRIERPQEQISSSGQTREVSFHDTSNWVSYCINLDDILASRVTLRVGFEGRRQYLF</sequence>
<dbReference type="PRINTS" id="PR00237">
    <property type="entry name" value="GPCRRHODOPSN"/>
</dbReference>
<evidence type="ECO:0000256" key="2">
    <source>
        <dbReference type="ARBA" id="ARBA00022692"/>
    </source>
</evidence>
<evidence type="ECO:0000256" key="6">
    <source>
        <dbReference type="ARBA" id="ARBA00023170"/>
    </source>
</evidence>
<evidence type="ECO:0000256" key="1">
    <source>
        <dbReference type="ARBA" id="ARBA00004141"/>
    </source>
</evidence>
<evidence type="ECO:0000256" key="10">
    <source>
        <dbReference type="SAM" id="Phobius"/>
    </source>
</evidence>
<keyword evidence="4 8" id="KW-0297">G-protein coupled receptor</keyword>
<dbReference type="GO" id="GO:0004930">
    <property type="term" value="F:G protein-coupled receptor activity"/>
    <property type="evidence" value="ECO:0007669"/>
    <property type="project" value="UniProtKB-KW"/>
</dbReference>
<feature type="transmembrane region" description="Helical" evidence="10">
    <location>
        <begin position="120"/>
        <end position="139"/>
    </location>
</feature>
<evidence type="ECO:0000256" key="8">
    <source>
        <dbReference type="RuleBase" id="RU000688"/>
    </source>
</evidence>
<protein>
    <submittedName>
        <fullName evidence="12">Muscarinic acetylcholine receptor M2</fullName>
    </submittedName>
</protein>
<evidence type="ECO:0000256" key="3">
    <source>
        <dbReference type="ARBA" id="ARBA00022989"/>
    </source>
</evidence>
<accession>A0AAD9Q0C0</accession>
<keyword evidence="6 8" id="KW-0675">Receptor</keyword>
<dbReference type="PROSITE" id="PS00237">
    <property type="entry name" value="G_PROTEIN_RECEP_F1_1"/>
    <property type="match status" value="1"/>
</dbReference>
<dbReference type="InterPro" id="IPR017452">
    <property type="entry name" value="GPCR_Rhodpsn_7TM"/>
</dbReference>
<evidence type="ECO:0000256" key="7">
    <source>
        <dbReference type="ARBA" id="ARBA00023224"/>
    </source>
</evidence>
<dbReference type="EMBL" id="JARQWQ010000090">
    <property type="protein sequence ID" value="KAK2552141.1"/>
    <property type="molecule type" value="Genomic_DNA"/>
</dbReference>
<evidence type="ECO:0000259" key="11">
    <source>
        <dbReference type="PROSITE" id="PS50262"/>
    </source>
</evidence>
<feature type="transmembrane region" description="Helical" evidence="10">
    <location>
        <begin position="363"/>
        <end position="384"/>
    </location>
</feature>
<gene>
    <name evidence="12" type="ORF">P5673_026898</name>
</gene>
<dbReference type="Proteomes" id="UP001249851">
    <property type="component" value="Unassembled WGS sequence"/>
</dbReference>
<dbReference type="SUPFAM" id="SSF81321">
    <property type="entry name" value="Family A G protein-coupled receptor-like"/>
    <property type="match status" value="1"/>
</dbReference>
<feature type="transmembrane region" description="Helical" evidence="10">
    <location>
        <begin position="45"/>
        <end position="70"/>
    </location>
</feature>
<dbReference type="InterPro" id="IPR000276">
    <property type="entry name" value="GPCR_Rhodpsn"/>
</dbReference>
<reference evidence="12" key="2">
    <citation type="journal article" date="2023" name="Science">
        <title>Genomic signatures of disease resistance in endangered staghorn corals.</title>
        <authorList>
            <person name="Vollmer S.V."/>
            <person name="Selwyn J.D."/>
            <person name="Despard B.A."/>
            <person name="Roesel C.L."/>
        </authorList>
    </citation>
    <scope>NUCLEOTIDE SEQUENCE</scope>
    <source>
        <strain evidence="12">K2</strain>
    </source>
</reference>
<keyword evidence="2 8" id="KW-0812">Transmembrane</keyword>
<dbReference type="PANTHER" id="PTHR45695:SF9">
    <property type="entry name" value="LEUCOKININ RECEPTOR"/>
    <property type="match status" value="1"/>
</dbReference>
<keyword evidence="13" id="KW-1185">Reference proteome</keyword>
<feature type="transmembrane region" description="Helical" evidence="10">
    <location>
        <begin position="82"/>
        <end position="104"/>
    </location>
</feature>